<keyword evidence="2 4" id="KW-0560">Oxidoreductase</keyword>
<dbReference type="Gene3D" id="3.90.25.10">
    <property type="entry name" value="UDP-galactose 4-epimerase, domain 1"/>
    <property type="match status" value="1"/>
</dbReference>
<dbReference type="GO" id="GO:0019305">
    <property type="term" value="P:dTDP-rhamnose biosynthetic process"/>
    <property type="evidence" value="ECO:0007669"/>
    <property type="project" value="UniProtKB-UniPathway"/>
</dbReference>
<dbReference type="EC" id="1.1.1.133" evidence="2"/>
<proteinExistence type="inferred from homology"/>
<dbReference type="GO" id="GO:0008831">
    <property type="term" value="F:dTDP-4-dehydrorhamnose reductase activity"/>
    <property type="evidence" value="ECO:0007669"/>
    <property type="project" value="UniProtKB-EC"/>
</dbReference>
<protein>
    <recommendedName>
        <fullName evidence="2">dTDP-4-dehydrorhamnose reductase</fullName>
        <ecNumber evidence="2">1.1.1.133</ecNumber>
    </recommendedName>
</protein>
<dbReference type="EMBL" id="VBOU01000074">
    <property type="protein sequence ID" value="TMQ54339.1"/>
    <property type="molecule type" value="Genomic_DNA"/>
</dbReference>
<evidence type="ECO:0000256" key="2">
    <source>
        <dbReference type="RuleBase" id="RU364082"/>
    </source>
</evidence>
<dbReference type="CDD" id="cd05254">
    <property type="entry name" value="dTDP_HR_like_SDR_e"/>
    <property type="match status" value="1"/>
</dbReference>
<comment type="function">
    <text evidence="2">Catalyzes the reduction of dTDP-6-deoxy-L-lyxo-4-hexulose to yield dTDP-L-rhamnose.</text>
</comment>
<dbReference type="Proteomes" id="UP000319829">
    <property type="component" value="Unassembled WGS sequence"/>
</dbReference>
<dbReference type="PANTHER" id="PTHR10491">
    <property type="entry name" value="DTDP-4-DEHYDRORHAMNOSE REDUCTASE"/>
    <property type="match status" value="1"/>
</dbReference>
<dbReference type="Gene3D" id="3.40.50.720">
    <property type="entry name" value="NAD(P)-binding Rossmann-like Domain"/>
    <property type="match status" value="1"/>
</dbReference>
<dbReference type="AlphaFoldDB" id="A0A538SSI1"/>
<organism evidence="4 5">
    <name type="scientific">Eiseniibacteriota bacterium</name>
    <dbReference type="NCBI Taxonomy" id="2212470"/>
    <lineage>
        <taxon>Bacteria</taxon>
        <taxon>Candidatus Eiseniibacteriota</taxon>
    </lineage>
</organism>
<dbReference type="GO" id="GO:0005829">
    <property type="term" value="C:cytosol"/>
    <property type="evidence" value="ECO:0007669"/>
    <property type="project" value="TreeGrafter"/>
</dbReference>
<accession>A0A538SSI1</accession>
<evidence type="ECO:0000256" key="1">
    <source>
        <dbReference type="ARBA" id="ARBA00010944"/>
    </source>
</evidence>
<dbReference type="InterPro" id="IPR029903">
    <property type="entry name" value="RmlD-like-bd"/>
</dbReference>
<gene>
    <name evidence="4" type="primary">rfbD</name>
    <name evidence="4" type="ORF">E6K74_06200</name>
</gene>
<feature type="domain" description="RmlD-like substrate binding" evidence="3">
    <location>
        <begin position="1"/>
        <end position="275"/>
    </location>
</feature>
<comment type="caution">
    <text evidence="4">The sequence shown here is derived from an EMBL/GenBank/DDBJ whole genome shotgun (WGS) entry which is preliminary data.</text>
</comment>
<dbReference type="SUPFAM" id="SSF51735">
    <property type="entry name" value="NAD(P)-binding Rossmann-fold domains"/>
    <property type="match status" value="1"/>
</dbReference>
<dbReference type="InterPro" id="IPR036291">
    <property type="entry name" value="NAD(P)-bd_dom_sf"/>
</dbReference>
<dbReference type="NCBIfam" id="TIGR01214">
    <property type="entry name" value="rmlD"/>
    <property type="match status" value="1"/>
</dbReference>
<comment type="pathway">
    <text evidence="2">Carbohydrate biosynthesis; dTDP-L-rhamnose biosynthesis.</text>
</comment>
<evidence type="ECO:0000313" key="4">
    <source>
        <dbReference type="EMBL" id="TMQ54339.1"/>
    </source>
</evidence>
<reference evidence="4 5" key="1">
    <citation type="journal article" date="2019" name="Nat. Microbiol.">
        <title>Mediterranean grassland soil C-N compound turnover is dependent on rainfall and depth, and is mediated by genomically divergent microorganisms.</title>
        <authorList>
            <person name="Diamond S."/>
            <person name="Andeer P.F."/>
            <person name="Li Z."/>
            <person name="Crits-Christoph A."/>
            <person name="Burstein D."/>
            <person name="Anantharaman K."/>
            <person name="Lane K.R."/>
            <person name="Thomas B.C."/>
            <person name="Pan C."/>
            <person name="Northen T.R."/>
            <person name="Banfield J.F."/>
        </authorList>
    </citation>
    <scope>NUCLEOTIDE SEQUENCE [LARGE SCALE GENOMIC DNA]</scope>
    <source>
        <strain evidence="4">WS_4</strain>
    </source>
</reference>
<dbReference type="Pfam" id="PF04321">
    <property type="entry name" value="RmlD_sub_bind"/>
    <property type="match status" value="1"/>
</dbReference>
<sequence length="287" mass="31476">MRILVTGAEGILGRAIREWLASGNTLYLWGRHQVDVRDKNRVFAAAKGIEFDAVVHAAAMTAVDRCETEFDLAMATNRDGTSHVASLARERGATLVYLSTDYVFDGTKEGPYLEDDPPQPINAYGRSKLAGEEIAREVAGKSLTVRTSWVFGEGGANFVDAIAEKLKRGDTPEVVTDQRGSPTYARDLARGIEKLLRLGTTGTVHVTNSGETTWYGFAVEIARDLGSPLQVRETTSDRFTRPAPRPKNSVLSGKRYQALTGESLPRWEDAVRDYLGRRWSAQRGAAA</sequence>
<name>A0A538SSI1_UNCEI</name>
<evidence type="ECO:0000313" key="5">
    <source>
        <dbReference type="Proteomes" id="UP000319829"/>
    </source>
</evidence>
<dbReference type="UniPathway" id="UPA00124"/>
<evidence type="ECO:0000259" key="3">
    <source>
        <dbReference type="Pfam" id="PF04321"/>
    </source>
</evidence>
<dbReference type="InterPro" id="IPR005913">
    <property type="entry name" value="dTDP_dehydrorham_reduct"/>
</dbReference>
<comment type="similarity">
    <text evidence="1 2">Belongs to the dTDP-4-dehydrorhamnose reductase family.</text>
</comment>
<keyword evidence="2" id="KW-0521">NADP</keyword>
<dbReference type="PANTHER" id="PTHR10491:SF4">
    <property type="entry name" value="METHIONINE ADENOSYLTRANSFERASE 2 SUBUNIT BETA"/>
    <property type="match status" value="1"/>
</dbReference>